<keyword evidence="5 10" id="KW-0547">Nucleotide-binding</keyword>
<dbReference type="PANTHER" id="PTHR11136">
    <property type="entry name" value="FOLYLPOLYGLUTAMATE SYNTHASE-RELATED"/>
    <property type="match status" value="1"/>
</dbReference>
<dbReference type="InterPro" id="IPR036565">
    <property type="entry name" value="Mur-like_cat_sf"/>
</dbReference>
<dbReference type="PIRSF" id="PIRSF001563">
    <property type="entry name" value="Folylpolyglu_synth"/>
    <property type="match status" value="1"/>
</dbReference>
<gene>
    <name evidence="14" type="ORF">WMO62_04015</name>
</gene>
<keyword evidence="3 10" id="KW-0436">Ligase</keyword>
<evidence type="ECO:0000256" key="8">
    <source>
        <dbReference type="ARBA" id="ARBA00030592"/>
    </source>
</evidence>
<comment type="caution">
    <text evidence="14">The sequence shown here is derived from an EMBL/GenBank/DDBJ whole genome shotgun (WGS) entry which is preliminary data.</text>
</comment>
<keyword evidence="7" id="KW-0460">Magnesium</keyword>
<dbReference type="SUPFAM" id="SSF53244">
    <property type="entry name" value="MurD-like peptide ligases, peptide-binding domain"/>
    <property type="match status" value="1"/>
</dbReference>
<evidence type="ECO:0000256" key="6">
    <source>
        <dbReference type="ARBA" id="ARBA00022840"/>
    </source>
</evidence>
<dbReference type="RefSeq" id="WP_349143918.1">
    <property type="nucleotide sequence ID" value="NZ_JBBMFC010000005.1"/>
</dbReference>
<dbReference type="InterPro" id="IPR001645">
    <property type="entry name" value="Folylpolyglutamate_synth"/>
</dbReference>
<evidence type="ECO:0000259" key="12">
    <source>
        <dbReference type="Pfam" id="PF02875"/>
    </source>
</evidence>
<evidence type="ECO:0000256" key="1">
    <source>
        <dbReference type="ARBA" id="ARBA00008276"/>
    </source>
</evidence>
<dbReference type="InterPro" id="IPR004101">
    <property type="entry name" value="Mur_ligase_C"/>
</dbReference>
<dbReference type="SUPFAM" id="SSF53623">
    <property type="entry name" value="MurD-like peptide ligases, catalytic domain"/>
    <property type="match status" value="1"/>
</dbReference>
<evidence type="ECO:0000256" key="11">
    <source>
        <dbReference type="SAM" id="Coils"/>
    </source>
</evidence>
<keyword evidence="15" id="KW-1185">Reference proteome</keyword>
<dbReference type="PROSITE" id="PS01011">
    <property type="entry name" value="FOLYLPOLYGLU_SYNT_1"/>
    <property type="match status" value="1"/>
</dbReference>
<dbReference type="InterPro" id="IPR013221">
    <property type="entry name" value="Mur_ligase_cen"/>
</dbReference>
<evidence type="ECO:0000256" key="7">
    <source>
        <dbReference type="ARBA" id="ARBA00022842"/>
    </source>
</evidence>
<evidence type="ECO:0000259" key="13">
    <source>
        <dbReference type="Pfam" id="PF08245"/>
    </source>
</evidence>
<sequence length="432" mass="47839">MTYEEAKTYLADCNQYSGEFSVEPIRNLLSLLGNPQDQLTFVHIAGTNGKGSVLAYVSTVLKEAGYKVGRYISPTIFSYRERIQVNESYISREDLIRLTEKVKAAGDQLLAEGRQHPTMFEMETAIAFLYFLEQNCDLVVLEVGMGGRLDATNVIRNTKVAVLASISMDHMGFLGNTLGEIAEHKAGIIKPGCTVVSASQQPEAAVSVRKKAEQEGCELICVEPEKIKIEKRGLEGQIFSYKEHAQVEIALAGEYQFLNGALALEVLDELKRKGYEISEEALKAGMKKTVWLGRFSAIARDPLFIVDGAHNRDAARVFRESVERDLPGKRLIFIMGVLADKEYEEVVRQTVSLAAEVITVMTPDNPRALPAEELANTVKKYNSHVQAAESLAAAVDLAYEKAEKEDAIVAFGSLSYLGEMTRLVWKKTGREE</sequence>
<dbReference type="Gene3D" id="3.90.190.20">
    <property type="entry name" value="Mur ligase, C-terminal domain"/>
    <property type="match status" value="1"/>
</dbReference>
<dbReference type="Gene3D" id="3.40.1190.10">
    <property type="entry name" value="Mur-like, catalytic domain"/>
    <property type="match status" value="1"/>
</dbReference>
<evidence type="ECO:0000256" key="3">
    <source>
        <dbReference type="ARBA" id="ARBA00022598"/>
    </source>
</evidence>
<evidence type="ECO:0000313" key="15">
    <source>
        <dbReference type="Proteomes" id="UP001470288"/>
    </source>
</evidence>
<keyword evidence="11" id="KW-0175">Coiled coil</keyword>
<dbReference type="PANTHER" id="PTHR11136:SF0">
    <property type="entry name" value="DIHYDROFOLATE SYNTHETASE-RELATED"/>
    <property type="match status" value="1"/>
</dbReference>
<name>A0ABV1HYL0_9FIRM</name>
<evidence type="ECO:0000313" key="14">
    <source>
        <dbReference type="EMBL" id="MEQ2578011.1"/>
    </source>
</evidence>
<evidence type="ECO:0000256" key="5">
    <source>
        <dbReference type="ARBA" id="ARBA00022741"/>
    </source>
</evidence>
<comment type="catalytic activity">
    <reaction evidence="9">
        <text>(6S)-5,6,7,8-tetrahydrofolyl-(gamma-L-Glu)(n) + L-glutamate + ATP = (6S)-5,6,7,8-tetrahydrofolyl-(gamma-L-Glu)(n+1) + ADP + phosphate + H(+)</text>
        <dbReference type="Rhea" id="RHEA:10580"/>
        <dbReference type="Rhea" id="RHEA-COMP:14738"/>
        <dbReference type="Rhea" id="RHEA-COMP:14740"/>
        <dbReference type="ChEBI" id="CHEBI:15378"/>
        <dbReference type="ChEBI" id="CHEBI:29985"/>
        <dbReference type="ChEBI" id="CHEBI:30616"/>
        <dbReference type="ChEBI" id="CHEBI:43474"/>
        <dbReference type="ChEBI" id="CHEBI:141005"/>
        <dbReference type="ChEBI" id="CHEBI:456216"/>
        <dbReference type="EC" id="6.3.2.17"/>
    </reaction>
</comment>
<evidence type="ECO:0000256" key="4">
    <source>
        <dbReference type="ARBA" id="ARBA00022723"/>
    </source>
</evidence>
<dbReference type="Pfam" id="PF08245">
    <property type="entry name" value="Mur_ligase_M"/>
    <property type="match status" value="1"/>
</dbReference>
<feature type="domain" description="Mur ligase central" evidence="13">
    <location>
        <begin position="44"/>
        <end position="265"/>
    </location>
</feature>
<dbReference type="NCBIfam" id="TIGR01499">
    <property type="entry name" value="folC"/>
    <property type="match status" value="1"/>
</dbReference>
<comment type="similarity">
    <text evidence="1 10">Belongs to the folylpolyglutamate synthase family.</text>
</comment>
<dbReference type="Proteomes" id="UP001470288">
    <property type="component" value="Unassembled WGS sequence"/>
</dbReference>
<keyword evidence="6 10" id="KW-0067">ATP-binding</keyword>
<reference evidence="14 15" key="1">
    <citation type="submission" date="2024-03" db="EMBL/GenBank/DDBJ databases">
        <title>Human intestinal bacterial collection.</title>
        <authorList>
            <person name="Pauvert C."/>
            <person name="Hitch T.C.A."/>
            <person name="Clavel T."/>
        </authorList>
    </citation>
    <scope>NUCLEOTIDE SEQUENCE [LARGE SCALE GENOMIC DNA]</scope>
    <source>
        <strain evidence="14 15">CLA-AA-H78B</strain>
    </source>
</reference>
<feature type="coiled-coil region" evidence="11">
    <location>
        <begin position="371"/>
        <end position="405"/>
    </location>
</feature>
<dbReference type="Pfam" id="PF02875">
    <property type="entry name" value="Mur_ligase_C"/>
    <property type="match status" value="1"/>
</dbReference>
<dbReference type="EC" id="6.3.2.17" evidence="2"/>
<dbReference type="GO" id="GO:0016874">
    <property type="term" value="F:ligase activity"/>
    <property type="evidence" value="ECO:0007669"/>
    <property type="project" value="UniProtKB-KW"/>
</dbReference>
<dbReference type="PROSITE" id="PS01012">
    <property type="entry name" value="FOLYLPOLYGLU_SYNT_2"/>
    <property type="match status" value="1"/>
</dbReference>
<dbReference type="InterPro" id="IPR036615">
    <property type="entry name" value="Mur_ligase_C_dom_sf"/>
</dbReference>
<keyword evidence="4" id="KW-0479">Metal-binding</keyword>
<evidence type="ECO:0000256" key="10">
    <source>
        <dbReference type="PIRNR" id="PIRNR001563"/>
    </source>
</evidence>
<accession>A0ABV1HYL0</accession>
<evidence type="ECO:0000256" key="9">
    <source>
        <dbReference type="ARBA" id="ARBA00047493"/>
    </source>
</evidence>
<dbReference type="InterPro" id="IPR018109">
    <property type="entry name" value="Folylpolyglutamate_synth_CS"/>
</dbReference>
<dbReference type="EMBL" id="JBBMFC010000005">
    <property type="protein sequence ID" value="MEQ2578011.1"/>
    <property type="molecule type" value="Genomic_DNA"/>
</dbReference>
<evidence type="ECO:0000256" key="2">
    <source>
        <dbReference type="ARBA" id="ARBA00013025"/>
    </source>
</evidence>
<proteinExistence type="inferred from homology"/>
<protein>
    <recommendedName>
        <fullName evidence="2">tetrahydrofolate synthase</fullName>
        <ecNumber evidence="2">6.3.2.17</ecNumber>
    </recommendedName>
    <alternativeName>
        <fullName evidence="8">Tetrahydrofolylpolyglutamate synthase</fullName>
    </alternativeName>
</protein>
<feature type="domain" description="Mur ligase C-terminal" evidence="12">
    <location>
        <begin position="293"/>
        <end position="413"/>
    </location>
</feature>
<organism evidence="14 15">
    <name type="scientific">Hominiventricola aquisgranensis</name>
    <dbReference type="NCBI Taxonomy" id="3133164"/>
    <lineage>
        <taxon>Bacteria</taxon>
        <taxon>Bacillati</taxon>
        <taxon>Bacillota</taxon>
        <taxon>Clostridia</taxon>
        <taxon>Lachnospirales</taxon>
        <taxon>Lachnospiraceae</taxon>
        <taxon>Hominiventricola</taxon>
    </lineage>
</organism>